<dbReference type="Gene3D" id="1.10.10.10">
    <property type="entry name" value="Winged helix-like DNA-binding domain superfamily/Winged helix DNA-binding domain"/>
    <property type="match status" value="1"/>
</dbReference>
<reference evidence="5 6" key="1">
    <citation type="submission" date="2018-10" db="EMBL/GenBank/DDBJ databases">
        <title>Genome sequences of five Lactobacillus pentosus strains isolated from brines of traditionally fermented spanish-style green table olives and differences between them.</title>
        <authorList>
            <person name="Jimenez Diaz R."/>
        </authorList>
    </citation>
    <scope>NUCLEOTIDE SEQUENCE [LARGE SCALE GENOMIC DNA]</scope>
    <source>
        <strain evidence="5 6">IG8</strain>
    </source>
</reference>
<dbReference type="PANTHER" id="PTHR42756:SF1">
    <property type="entry name" value="TRANSCRIPTIONAL REPRESSOR OF EMRAB OPERON"/>
    <property type="match status" value="1"/>
</dbReference>
<dbReference type="EMBL" id="RDCL01000049">
    <property type="protein sequence ID" value="RMW55809.1"/>
    <property type="molecule type" value="Genomic_DNA"/>
</dbReference>
<sequence>MECENMVDTEATIALFHQVVRGEEVLVREKMAKPIPTQQLMVLAFIVAHPGVIQRNIVDLIGRKAATVSVMLKNMENQGLITRQIPSDNSRNKKIFVTDEGRKLTERFKEARQQVHEEMLANLSTDERQELRQLVAKIKIPD</sequence>
<dbReference type="Pfam" id="PF12802">
    <property type="entry name" value="MarR_2"/>
    <property type="match status" value="1"/>
</dbReference>
<dbReference type="AlphaFoldDB" id="A0AB37RJ17"/>
<keyword evidence="3" id="KW-0804">Transcription</keyword>
<dbReference type="PRINTS" id="PR00598">
    <property type="entry name" value="HTHMARR"/>
</dbReference>
<evidence type="ECO:0000313" key="5">
    <source>
        <dbReference type="EMBL" id="RMW55809.1"/>
    </source>
</evidence>
<dbReference type="SUPFAM" id="SSF46785">
    <property type="entry name" value="Winged helix' DNA-binding domain"/>
    <property type="match status" value="1"/>
</dbReference>
<dbReference type="PROSITE" id="PS50995">
    <property type="entry name" value="HTH_MARR_2"/>
    <property type="match status" value="1"/>
</dbReference>
<keyword evidence="2" id="KW-0238">DNA-binding</keyword>
<gene>
    <name evidence="5" type="ORF">D6U17_06045</name>
</gene>
<comment type="caution">
    <text evidence="5">The sequence shown here is derived from an EMBL/GenBank/DDBJ whole genome shotgun (WGS) entry which is preliminary data.</text>
</comment>
<evidence type="ECO:0000259" key="4">
    <source>
        <dbReference type="PROSITE" id="PS50995"/>
    </source>
</evidence>
<proteinExistence type="predicted"/>
<feature type="domain" description="HTH marR-type" evidence="4">
    <location>
        <begin position="1"/>
        <end position="140"/>
    </location>
</feature>
<dbReference type="InterPro" id="IPR036388">
    <property type="entry name" value="WH-like_DNA-bd_sf"/>
</dbReference>
<accession>A0AB37RJ17</accession>
<keyword evidence="1" id="KW-0805">Transcription regulation</keyword>
<dbReference type="InterPro" id="IPR036390">
    <property type="entry name" value="WH_DNA-bd_sf"/>
</dbReference>
<protein>
    <submittedName>
        <fullName evidence="5">MarR family transcriptional regulator</fullName>
    </submittedName>
</protein>
<dbReference type="GO" id="GO:0003677">
    <property type="term" value="F:DNA binding"/>
    <property type="evidence" value="ECO:0007669"/>
    <property type="project" value="UniProtKB-KW"/>
</dbReference>
<dbReference type="Proteomes" id="UP000281061">
    <property type="component" value="Unassembled WGS sequence"/>
</dbReference>
<evidence type="ECO:0000313" key="6">
    <source>
        <dbReference type="Proteomes" id="UP000281061"/>
    </source>
</evidence>
<evidence type="ECO:0000256" key="1">
    <source>
        <dbReference type="ARBA" id="ARBA00023015"/>
    </source>
</evidence>
<name>A0AB37RJ17_LACPE</name>
<evidence type="ECO:0000256" key="3">
    <source>
        <dbReference type="ARBA" id="ARBA00023163"/>
    </source>
</evidence>
<dbReference type="SMART" id="SM00347">
    <property type="entry name" value="HTH_MARR"/>
    <property type="match status" value="1"/>
</dbReference>
<dbReference type="PANTHER" id="PTHR42756">
    <property type="entry name" value="TRANSCRIPTIONAL REGULATOR, MARR"/>
    <property type="match status" value="1"/>
</dbReference>
<dbReference type="GO" id="GO:0003700">
    <property type="term" value="F:DNA-binding transcription factor activity"/>
    <property type="evidence" value="ECO:0007669"/>
    <property type="project" value="InterPro"/>
</dbReference>
<organism evidence="5 6">
    <name type="scientific">Lactiplantibacillus pentosus</name>
    <name type="common">Lactobacillus pentosus</name>
    <dbReference type="NCBI Taxonomy" id="1589"/>
    <lineage>
        <taxon>Bacteria</taxon>
        <taxon>Bacillati</taxon>
        <taxon>Bacillota</taxon>
        <taxon>Bacilli</taxon>
        <taxon>Lactobacillales</taxon>
        <taxon>Lactobacillaceae</taxon>
        <taxon>Lactiplantibacillus</taxon>
    </lineage>
</organism>
<evidence type="ECO:0000256" key="2">
    <source>
        <dbReference type="ARBA" id="ARBA00023125"/>
    </source>
</evidence>
<dbReference type="InterPro" id="IPR000835">
    <property type="entry name" value="HTH_MarR-typ"/>
</dbReference>